<keyword evidence="1" id="KW-0614">Plasmid</keyword>
<protein>
    <submittedName>
        <fullName evidence="1">Uncharacterized protein</fullName>
    </submittedName>
</protein>
<proteinExistence type="predicted"/>
<dbReference type="AlphaFoldDB" id="A0A8H9TK09"/>
<sequence length="70" mass="7874">MFTFDMSIDQNYASFKCDESDLEVFIDSFDNKNFSVRLGTIHSTQSIGDVEASSSEELNLKLSELVNSIL</sequence>
<accession>A0A8H9TK09</accession>
<dbReference type="Proteomes" id="UP001163036">
    <property type="component" value="Plasmid pVP-16-VB00198-1"/>
</dbReference>
<gene>
    <name evidence="1" type="ORF">M5598_27580</name>
</gene>
<reference evidence="1" key="1">
    <citation type="submission" date="2022-05" db="EMBL/GenBank/DDBJ databases">
        <title>Megaplasmid of Vibrio parahaemolyticus.</title>
        <authorList>
            <person name="Strauch E."/>
            <person name="Borowiak M."/>
        </authorList>
    </citation>
    <scope>NUCLEOTIDE SEQUENCE</scope>
    <source>
        <strain evidence="1">16-VB00198</strain>
        <plasmid evidence="1">pVP-16-VB00198-1</plasmid>
    </source>
</reference>
<evidence type="ECO:0000313" key="2">
    <source>
        <dbReference type="Proteomes" id="UP001163036"/>
    </source>
</evidence>
<dbReference type="EMBL" id="CP097357">
    <property type="protein sequence ID" value="UYV29744.1"/>
    <property type="molecule type" value="Genomic_DNA"/>
</dbReference>
<name>A0A8H9TK09_VIBPH</name>
<geneLocation type="plasmid" evidence="1 2">
    <name>pVP-16-VB00198-1</name>
</geneLocation>
<dbReference type="RefSeq" id="WP_044129154.1">
    <property type="nucleotide sequence ID" value="NZ_CP062152.1"/>
</dbReference>
<evidence type="ECO:0000313" key="1">
    <source>
        <dbReference type="EMBL" id="UYV29744.1"/>
    </source>
</evidence>
<organism evidence="1 2">
    <name type="scientific">Vibrio parahaemolyticus</name>
    <dbReference type="NCBI Taxonomy" id="670"/>
    <lineage>
        <taxon>Bacteria</taxon>
        <taxon>Pseudomonadati</taxon>
        <taxon>Pseudomonadota</taxon>
        <taxon>Gammaproteobacteria</taxon>
        <taxon>Vibrionales</taxon>
        <taxon>Vibrionaceae</taxon>
        <taxon>Vibrio</taxon>
    </lineage>
</organism>